<dbReference type="PANTHER" id="PTHR43547:SF2">
    <property type="entry name" value="HYBRID SIGNAL TRANSDUCTION HISTIDINE KINASE C"/>
    <property type="match status" value="1"/>
</dbReference>
<dbReference type="InterPro" id="IPR004358">
    <property type="entry name" value="Sig_transdc_His_kin-like_C"/>
</dbReference>
<dbReference type="SUPFAM" id="SSF55785">
    <property type="entry name" value="PYP-like sensor domain (PAS domain)"/>
    <property type="match status" value="4"/>
</dbReference>
<evidence type="ECO:0000256" key="9">
    <source>
        <dbReference type="SAM" id="Coils"/>
    </source>
</evidence>
<dbReference type="GO" id="GO:0000155">
    <property type="term" value="F:phosphorelay sensor kinase activity"/>
    <property type="evidence" value="ECO:0007669"/>
    <property type="project" value="InterPro"/>
</dbReference>
<feature type="domain" description="PAS" evidence="12">
    <location>
        <begin position="402"/>
        <end position="472"/>
    </location>
</feature>
<dbReference type="PROSITE" id="PS50110">
    <property type="entry name" value="RESPONSE_REGULATORY"/>
    <property type="match status" value="1"/>
</dbReference>
<dbReference type="InterPro" id="IPR003661">
    <property type="entry name" value="HisK_dim/P_dom"/>
</dbReference>
<dbReference type="Gene3D" id="2.10.70.100">
    <property type="match status" value="1"/>
</dbReference>
<reference evidence="14 15" key="1">
    <citation type="submission" date="2019-01" db="EMBL/GenBank/DDBJ databases">
        <authorList>
            <person name="Brito A."/>
        </authorList>
    </citation>
    <scope>NUCLEOTIDE SEQUENCE [LARGE SCALE GENOMIC DNA]</scope>
    <source>
        <strain evidence="14">1</strain>
    </source>
</reference>
<dbReference type="SMART" id="SM00387">
    <property type="entry name" value="HATPase_c"/>
    <property type="match status" value="1"/>
</dbReference>
<evidence type="ECO:0000256" key="8">
    <source>
        <dbReference type="PROSITE-ProRule" id="PRU00169"/>
    </source>
</evidence>
<dbReference type="SUPFAM" id="SSF47384">
    <property type="entry name" value="Homodimeric domain of signal transducing histidine kinase"/>
    <property type="match status" value="1"/>
</dbReference>
<dbReference type="SMART" id="SM00448">
    <property type="entry name" value="REC"/>
    <property type="match status" value="1"/>
</dbReference>
<feature type="domain" description="Response regulatory" evidence="11">
    <location>
        <begin position="788"/>
        <end position="904"/>
    </location>
</feature>
<dbReference type="Gene3D" id="3.30.450.20">
    <property type="entry name" value="PAS domain"/>
    <property type="match status" value="4"/>
</dbReference>
<feature type="domain" description="PAC" evidence="13">
    <location>
        <begin position="475"/>
        <end position="527"/>
    </location>
</feature>
<keyword evidence="9" id="KW-0175">Coiled coil</keyword>
<accession>A0A563W4T2</accession>
<organism evidence="14 15">
    <name type="scientific">Hyella patelloides LEGE 07179</name>
    <dbReference type="NCBI Taxonomy" id="945734"/>
    <lineage>
        <taxon>Bacteria</taxon>
        <taxon>Bacillati</taxon>
        <taxon>Cyanobacteriota</taxon>
        <taxon>Cyanophyceae</taxon>
        <taxon>Pleurocapsales</taxon>
        <taxon>Hyellaceae</taxon>
        <taxon>Hyella</taxon>
    </lineage>
</organism>
<dbReference type="EMBL" id="CAACVJ010000693">
    <property type="protein sequence ID" value="VEP18647.1"/>
    <property type="molecule type" value="Genomic_DNA"/>
</dbReference>
<keyword evidence="15" id="KW-1185">Reference proteome</keyword>
<proteinExistence type="inferred from homology"/>
<dbReference type="CDD" id="cd00082">
    <property type="entry name" value="HisKA"/>
    <property type="match status" value="1"/>
</dbReference>
<dbReference type="SMART" id="SM00086">
    <property type="entry name" value="PAC"/>
    <property type="match status" value="4"/>
</dbReference>
<dbReference type="CDD" id="cd00130">
    <property type="entry name" value="PAS"/>
    <property type="match status" value="4"/>
</dbReference>
<feature type="domain" description="Histidine kinase" evidence="10">
    <location>
        <begin position="545"/>
        <end position="763"/>
    </location>
</feature>
<feature type="coiled-coil region" evidence="9">
    <location>
        <begin position="511"/>
        <end position="538"/>
    </location>
</feature>
<feature type="modified residue" description="4-aspartylphosphate" evidence="8">
    <location>
        <position position="837"/>
    </location>
</feature>
<dbReference type="Pfam" id="PF13426">
    <property type="entry name" value="PAS_9"/>
    <property type="match status" value="1"/>
</dbReference>
<dbReference type="FunFam" id="3.30.450.20:FF:000099">
    <property type="entry name" value="Sensory box sensor histidine kinase"/>
    <property type="match status" value="1"/>
</dbReference>
<dbReference type="Pfam" id="PF00072">
    <property type="entry name" value="Response_reg"/>
    <property type="match status" value="1"/>
</dbReference>
<evidence type="ECO:0000256" key="5">
    <source>
        <dbReference type="ARBA" id="ARBA00022777"/>
    </source>
</evidence>
<dbReference type="CDD" id="cd16922">
    <property type="entry name" value="HATPase_EvgS-ArcB-TorS-like"/>
    <property type="match status" value="1"/>
</dbReference>
<dbReference type="Gene3D" id="3.40.50.2300">
    <property type="match status" value="1"/>
</dbReference>
<evidence type="ECO:0000259" key="12">
    <source>
        <dbReference type="PROSITE" id="PS50112"/>
    </source>
</evidence>
<dbReference type="PROSITE" id="PS50113">
    <property type="entry name" value="PAC"/>
    <property type="match status" value="3"/>
</dbReference>
<dbReference type="InterPro" id="IPR036890">
    <property type="entry name" value="HATPase_C_sf"/>
</dbReference>
<evidence type="ECO:0000259" key="11">
    <source>
        <dbReference type="PROSITE" id="PS50110"/>
    </source>
</evidence>
<evidence type="ECO:0000256" key="6">
    <source>
        <dbReference type="ARBA" id="ARBA00023012"/>
    </source>
</evidence>
<dbReference type="Pfam" id="PF00512">
    <property type="entry name" value="HisKA"/>
    <property type="match status" value="1"/>
</dbReference>
<dbReference type="AlphaFoldDB" id="A0A563W4T2"/>
<dbReference type="InterPro" id="IPR013655">
    <property type="entry name" value="PAS_fold_3"/>
</dbReference>
<dbReference type="InterPro" id="IPR000014">
    <property type="entry name" value="PAS"/>
</dbReference>
<feature type="domain" description="PAS" evidence="12">
    <location>
        <begin position="275"/>
        <end position="346"/>
    </location>
</feature>
<feature type="domain" description="PAS" evidence="12">
    <location>
        <begin position="22"/>
        <end position="60"/>
    </location>
</feature>
<dbReference type="InterPro" id="IPR005467">
    <property type="entry name" value="His_kinase_dom"/>
</dbReference>
<evidence type="ECO:0000256" key="4">
    <source>
        <dbReference type="ARBA" id="ARBA00022553"/>
    </source>
</evidence>
<keyword evidence="4 8" id="KW-0597">Phosphoprotein</keyword>
<sequence>MKKNVNPTSELNTAVGVIFHLADGTIQSCNAEVEALLGYTVEQLVGTSAFDPPWQTIHEDGSIFLPETYPAIFSLRTGRVCSDVVMGFYKPSGELVWLSIDTLPLFKADNTQAYGVEVTFRDITQNIEAQITRQNSSQKTSPTQVKRLLTDFLPGIIYVYDVIAEHNTYINDQTYNILGYTVSEISQLGENFVAQVMHPEDLARFPAHLSRLRNSQREEVYNFEYRMRHKNGEWRWFNSQDKVHTRLPDGSIHQILGVAQEIHNRKQIEEHLSQSEERLKLATVAGRLGMWFWDLTTDCLEWTEQCKALFGLNPDTEMSYEVFLNALYPEDRERADAAVQEALETKTEYKIEYRTVWSDGSIHWILAQGRGFYNPESRPVRMIGIAQDITERINNQKALEQREEELRLITEAIPQQIWTALPNGETDYFNQRWQDYTGLTVEQANNRGWEYMIHPDDLADVKEMWHRCLTTGCNYNLKTRLRRADGEFEWFLVRARPLRNQRGEVVRWYGTNTNINQIKELEAKLQQQTEDLIQANQLKDEFLAIVSHELRTPLNPILGWSQLLSAGRLKPERYAQGVGIIQRNAKLQANLIDDLLDVSRILRGKLKLKTKPLNLETIVRSALTTVQLSANSKSIEIVTSFEPNIGQVSGDASRLQQIVWNLVSNAIKFTPEGGQVTVSLKGVGTQALIQVIDTGKGIEPEFLPYVFERFRQAESSRTRKFGGLGLGLAIVRHLTELHGGTVAADSLGENRGATFSVRLPLINTPTVRQFEDEQSNKTIELNPLNGLRVLIVDDDVDSLDLLTLVLEQDGAKVTAVESAKAARSAFNESTPDLIISDIGMPEVDGYTLINQIRALPQGKNIPAIALTAYAGEVDKQRSIDAGYQQHIPKPINLTELISVVTIIMQKNRCT</sequence>
<evidence type="ECO:0000256" key="7">
    <source>
        <dbReference type="ARBA" id="ARBA00074306"/>
    </source>
</evidence>
<keyword evidence="5 14" id="KW-0808">Transferase</keyword>
<dbReference type="Proteomes" id="UP000320055">
    <property type="component" value="Unassembled WGS sequence"/>
</dbReference>
<evidence type="ECO:0000256" key="2">
    <source>
        <dbReference type="ARBA" id="ARBA00006402"/>
    </source>
</evidence>
<dbReference type="OrthoDB" id="5555607at2"/>
<dbReference type="NCBIfam" id="TIGR00229">
    <property type="entry name" value="sensory_box"/>
    <property type="match status" value="4"/>
</dbReference>
<dbReference type="PROSITE" id="PS50112">
    <property type="entry name" value="PAS"/>
    <property type="match status" value="4"/>
</dbReference>
<dbReference type="SUPFAM" id="SSF55874">
    <property type="entry name" value="ATPase domain of HSP90 chaperone/DNA topoisomerase II/histidine kinase"/>
    <property type="match status" value="1"/>
</dbReference>
<dbReference type="CDD" id="cd17580">
    <property type="entry name" value="REC_2_DhkD-like"/>
    <property type="match status" value="1"/>
</dbReference>
<dbReference type="PRINTS" id="PR00344">
    <property type="entry name" value="BCTRLSENSOR"/>
</dbReference>
<evidence type="ECO:0000259" key="10">
    <source>
        <dbReference type="PROSITE" id="PS50109"/>
    </source>
</evidence>
<dbReference type="Gene3D" id="3.30.565.10">
    <property type="entry name" value="Histidine kinase-like ATPase, C-terminal domain"/>
    <property type="match status" value="1"/>
</dbReference>
<dbReference type="RefSeq" id="WP_144868069.1">
    <property type="nucleotide sequence ID" value="NZ_LR213843.1"/>
</dbReference>
<dbReference type="InterPro" id="IPR000700">
    <property type="entry name" value="PAS-assoc_C"/>
</dbReference>
<comment type="catalytic activity">
    <reaction evidence="1">
        <text>ATP + protein L-histidine = ADP + protein N-phospho-L-histidine.</text>
        <dbReference type="EC" id="2.7.13.3"/>
    </reaction>
</comment>
<evidence type="ECO:0000259" key="13">
    <source>
        <dbReference type="PROSITE" id="PS50113"/>
    </source>
</evidence>
<feature type="domain" description="PAS" evidence="12">
    <location>
        <begin position="141"/>
        <end position="216"/>
    </location>
</feature>
<comment type="similarity">
    <text evidence="2">In the N-terminal section; belongs to the phytochrome family.</text>
</comment>
<dbReference type="InterPro" id="IPR036097">
    <property type="entry name" value="HisK_dim/P_sf"/>
</dbReference>
<evidence type="ECO:0000313" key="15">
    <source>
        <dbReference type="Proteomes" id="UP000320055"/>
    </source>
</evidence>
<dbReference type="SUPFAM" id="SSF52172">
    <property type="entry name" value="CheY-like"/>
    <property type="match status" value="1"/>
</dbReference>
<dbReference type="EC" id="2.7.13.3" evidence="3"/>
<dbReference type="InterPro" id="IPR011006">
    <property type="entry name" value="CheY-like_superfamily"/>
</dbReference>
<dbReference type="SMART" id="SM00388">
    <property type="entry name" value="HisKA"/>
    <property type="match status" value="1"/>
</dbReference>
<dbReference type="PANTHER" id="PTHR43547">
    <property type="entry name" value="TWO-COMPONENT HISTIDINE KINASE"/>
    <property type="match status" value="1"/>
</dbReference>
<evidence type="ECO:0000256" key="1">
    <source>
        <dbReference type="ARBA" id="ARBA00000085"/>
    </source>
</evidence>
<dbReference type="Pfam" id="PF02518">
    <property type="entry name" value="HATPase_c"/>
    <property type="match status" value="1"/>
</dbReference>
<evidence type="ECO:0000256" key="3">
    <source>
        <dbReference type="ARBA" id="ARBA00012438"/>
    </source>
</evidence>
<dbReference type="PROSITE" id="PS50109">
    <property type="entry name" value="HIS_KIN"/>
    <property type="match status" value="1"/>
</dbReference>
<keyword evidence="5 14" id="KW-0418">Kinase</keyword>
<feature type="domain" description="PAC" evidence="13">
    <location>
        <begin position="349"/>
        <end position="401"/>
    </location>
</feature>
<dbReference type="InterPro" id="IPR003594">
    <property type="entry name" value="HATPase_dom"/>
</dbReference>
<dbReference type="InterPro" id="IPR035965">
    <property type="entry name" value="PAS-like_dom_sf"/>
</dbReference>
<dbReference type="Pfam" id="PF08447">
    <property type="entry name" value="PAS_3"/>
    <property type="match status" value="3"/>
</dbReference>
<protein>
    <recommendedName>
        <fullName evidence="7">Circadian input-output histidine kinase CikA</fullName>
        <ecNumber evidence="3">2.7.13.3</ecNumber>
    </recommendedName>
</protein>
<dbReference type="SMART" id="SM00091">
    <property type="entry name" value="PAS"/>
    <property type="match status" value="4"/>
</dbReference>
<name>A0A563W4T2_9CYAN</name>
<evidence type="ECO:0000313" key="14">
    <source>
        <dbReference type="EMBL" id="VEP18647.1"/>
    </source>
</evidence>
<feature type="domain" description="PAC" evidence="13">
    <location>
        <begin position="221"/>
        <end position="274"/>
    </location>
</feature>
<keyword evidence="6" id="KW-0902">Two-component regulatory system</keyword>
<dbReference type="Gene3D" id="1.10.287.130">
    <property type="match status" value="1"/>
</dbReference>
<gene>
    <name evidence="14" type="ORF">H1P_850004</name>
</gene>
<dbReference type="InterPro" id="IPR001610">
    <property type="entry name" value="PAC"/>
</dbReference>
<dbReference type="InterPro" id="IPR001789">
    <property type="entry name" value="Sig_transdc_resp-reg_receiver"/>
</dbReference>
<dbReference type="FunFam" id="3.30.565.10:FF:000010">
    <property type="entry name" value="Sensor histidine kinase RcsC"/>
    <property type="match status" value="1"/>
</dbReference>